<accession>A0ABY2X7J4</accession>
<feature type="domain" description="N-acetyltransferase" evidence="1">
    <location>
        <begin position="16"/>
        <end position="151"/>
    </location>
</feature>
<keyword evidence="3" id="KW-1185">Reference proteome</keyword>
<evidence type="ECO:0000313" key="2">
    <source>
        <dbReference type="EMBL" id="TMV11446.1"/>
    </source>
</evidence>
<dbReference type="EMBL" id="VCPC01000003">
    <property type="protein sequence ID" value="TMV11446.1"/>
    <property type="molecule type" value="Genomic_DNA"/>
</dbReference>
<organism evidence="2 3">
    <name type="scientific">Arenibacterium halophilum</name>
    <dbReference type="NCBI Taxonomy" id="2583821"/>
    <lineage>
        <taxon>Bacteria</taxon>
        <taxon>Pseudomonadati</taxon>
        <taxon>Pseudomonadota</taxon>
        <taxon>Alphaproteobacteria</taxon>
        <taxon>Rhodobacterales</taxon>
        <taxon>Paracoccaceae</taxon>
        <taxon>Arenibacterium</taxon>
    </lineage>
</organism>
<proteinExistence type="predicted"/>
<dbReference type="Proteomes" id="UP001191082">
    <property type="component" value="Unassembled WGS sequence"/>
</dbReference>
<dbReference type="Gene3D" id="3.40.630.30">
    <property type="match status" value="1"/>
</dbReference>
<dbReference type="PANTHER" id="PTHR43792:SF1">
    <property type="entry name" value="N-ACETYLTRANSFERASE DOMAIN-CONTAINING PROTEIN"/>
    <property type="match status" value="1"/>
</dbReference>
<reference evidence="2 3" key="1">
    <citation type="submission" date="2019-05" db="EMBL/GenBank/DDBJ databases">
        <title>Marivita sp. nov. isolated from sea sediment.</title>
        <authorList>
            <person name="Kim W."/>
        </authorList>
    </citation>
    <scope>NUCLEOTIDE SEQUENCE [LARGE SCALE GENOMIC DNA]</scope>
    <source>
        <strain evidence="2 3">CAU 1492</strain>
    </source>
</reference>
<dbReference type="Pfam" id="PF13302">
    <property type="entry name" value="Acetyltransf_3"/>
    <property type="match status" value="1"/>
</dbReference>
<evidence type="ECO:0000313" key="3">
    <source>
        <dbReference type="Proteomes" id="UP001191082"/>
    </source>
</evidence>
<name>A0ABY2X7J4_9RHOB</name>
<gene>
    <name evidence="2" type="ORF">FGK64_14245</name>
</gene>
<evidence type="ECO:0000259" key="1">
    <source>
        <dbReference type="Pfam" id="PF13302"/>
    </source>
</evidence>
<dbReference type="SUPFAM" id="SSF55729">
    <property type="entry name" value="Acyl-CoA N-acyltransferases (Nat)"/>
    <property type="match status" value="1"/>
</dbReference>
<dbReference type="PANTHER" id="PTHR43792">
    <property type="entry name" value="GNAT FAMILY, PUTATIVE (AFU_ORTHOLOGUE AFUA_3G00765)-RELATED-RELATED"/>
    <property type="match status" value="1"/>
</dbReference>
<protein>
    <submittedName>
        <fullName evidence="2">GNAT family N-acetyltransferase</fullName>
    </submittedName>
</protein>
<sequence>MSGTALPIPVIETTNLILRAPRETDFDALARFSASTRSVFVGGPYERPRAWGSFLAQMGHWSLRGYGMWMIEDRATGAPAGRVGVINNDGWDEPELGWHLFEGFEGQGVAYEAALAARAYAAEHQGLDALISYVDPANHRSAALARRLGAKIERDGTVNGHACKVWRHPSVMGEAA</sequence>
<dbReference type="RefSeq" id="WP_138864512.1">
    <property type="nucleotide sequence ID" value="NZ_VCPC01000003.1"/>
</dbReference>
<comment type="caution">
    <text evidence="2">The sequence shown here is derived from an EMBL/GenBank/DDBJ whole genome shotgun (WGS) entry which is preliminary data.</text>
</comment>
<dbReference type="InterPro" id="IPR051531">
    <property type="entry name" value="N-acetyltransferase"/>
</dbReference>
<dbReference type="InterPro" id="IPR016181">
    <property type="entry name" value="Acyl_CoA_acyltransferase"/>
</dbReference>
<dbReference type="InterPro" id="IPR000182">
    <property type="entry name" value="GNAT_dom"/>
</dbReference>